<dbReference type="Gene3D" id="3.40.1550.20">
    <property type="entry name" value="Transcriptional regulator MraZ domain"/>
    <property type="match status" value="1"/>
</dbReference>
<keyword evidence="10" id="KW-1185">Reference proteome</keyword>
<dbReference type="PANTHER" id="PTHR34701">
    <property type="entry name" value="TRANSCRIPTIONAL REGULATOR MRAZ"/>
    <property type="match status" value="1"/>
</dbReference>
<dbReference type="PROSITE" id="PS51740">
    <property type="entry name" value="SPOVT_ABRB"/>
    <property type="match status" value="2"/>
</dbReference>
<comment type="caution">
    <text evidence="9">The sequence shown here is derived from an EMBL/GenBank/DDBJ whole genome shotgun (WGS) entry which is preliminary data.</text>
</comment>
<keyword evidence="6 7" id="KW-0804">Transcription</keyword>
<dbReference type="GO" id="GO:0003700">
    <property type="term" value="F:DNA-binding transcription factor activity"/>
    <property type="evidence" value="ECO:0007669"/>
    <property type="project" value="UniProtKB-UniRule"/>
</dbReference>
<dbReference type="Pfam" id="PF02381">
    <property type="entry name" value="MraZ"/>
    <property type="match status" value="2"/>
</dbReference>
<feature type="domain" description="SpoVT-AbrB" evidence="8">
    <location>
        <begin position="5"/>
        <end position="51"/>
    </location>
</feature>
<dbReference type="InterPro" id="IPR035644">
    <property type="entry name" value="MraZ_C"/>
</dbReference>
<name>A0A106BPJ5_THIDE</name>
<dbReference type="STRING" id="1123392.GCA_000376425_00632"/>
<dbReference type="PANTHER" id="PTHR34701:SF1">
    <property type="entry name" value="TRANSCRIPTIONAL REGULATOR MRAZ"/>
    <property type="match status" value="1"/>
</dbReference>
<dbReference type="AlphaFoldDB" id="A0A106BPJ5"/>
<dbReference type="InterPro" id="IPR003444">
    <property type="entry name" value="MraZ"/>
</dbReference>
<dbReference type="CDD" id="cd16320">
    <property type="entry name" value="MraZ_N"/>
    <property type="match status" value="1"/>
</dbReference>
<comment type="subcellular location">
    <subcellularLocation>
        <location evidence="7">Cytoplasm</location>
        <location evidence="7">Nucleoid</location>
    </subcellularLocation>
</comment>
<protein>
    <recommendedName>
        <fullName evidence="1 7">Transcriptional regulator MraZ</fullName>
    </recommendedName>
</protein>
<evidence type="ECO:0000256" key="2">
    <source>
        <dbReference type="ARBA" id="ARBA00022490"/>
    </source>
</evidence>
<evidence type="ECO:0000313" key="9">
    <source>
        <dbReference type="EMBL" id="KVW96249.1"/>
    </source>
</evidence>
<evidence type="ECO:0000259" key="8">
    <source>
        <dbReference type="PROSITE" id="PS51740"/>
    </source>
</evidence>
<dbReference type="InterPro" id="IPR038619">
    <property type="entry name" value="MraZ_sf"/>
</dbReference>
<dbReference type="CDD" id="cd16321">
    <property type="entry name" value="MraZ_C"/>
    <property type="match status" value="1"/>
</dbReference>
<dbReference type="GO" id="GO:0009295">
    <property type="term" value="C:nucleoid"/>
    <property type="evidence" value="ECO:0007669"/>
    <property type="project" value="UniProtKB-SubCell"/>
</dbReference>
<evidence type="ECO:0000256" key="6">
    <source>
        <dbReference type="ARBA" id="ARBA00023163"/>
    </source>
</evidence>
<keyword evidence="2 7" id="KW-0963">Cytoplasm</keyword>
<dbReference type="InterPro" id="IPR035642">
    <property type="entry name" value="MraZ_N"/>
</dbReference>
<gene>
    <name evidence="7" type="primary">mraZ</name>
    <name evidence="9" type="ORF">ABW22_08170</name>
</gene>
<proteinExistence type="inferred from homology"/>
<keyword evidence="4 7" id="KW-0805">Transcription regulation</keyword>
<dbReference type="InterPro" id="IPR020603">
    <property type="entry name" value="MraZ_dom"/>
</dbReference>
<dbReference type="OrthoDB" id="9807753at2"/>
<sequence length="148" mass="16459">MFRGVATVNLDSKSRLVVPARYRDALLVNGGGRVVITADPSQCLLLYPLPEWEPIEKKLNGLSDFNSRTRSLKQLLVGYAHDMDMDSAGRVLLPPMLRKFAELDKSVVMVGQGSKVELWNEARWEAQVAQALTFSDDALPPELEGFTL</sequence>
<keyword evidence="3" id="KW-0677">Repeat</keyword>
<feature type="domain" description="SpoVT-AbrB" evidence="8">
    <location>
        <begin position="80"/>
        <end position="123"/>
    </location>
</feature>
<evidence type="ECO:0000256" key="1">
    <source>
        <dbReference type="ARBA" id="ARBA00013860"/>
    </source>
</evidence>
<dbReference type="InterPro" id="IPR007159">
    <property type="entry name" value="SpoVT-AbrB_dom"/>
</dbReference>
<keyword evidence="5 7" id="KW-0238">DNA-binding</keyword>
<comment type="similarity">
    <text evidence="7">Belongs to the MraZ family.</text>
</comment>
<evidence type="ECO:0000313" key="10">
    <source>
        <dbReference type="Proteomes" id="UP000064243"/>
    </source>
</evidence>
<accession>A0A106BPJ5</accession>
<dbReference type="RefSeq" id="WP_059754631.1">
    <property type="nucleotide sequence ID" value="NZ_LDUG01000020.1"/>
</dbReference>
<dbReference type="NCBIfam" id="TIGR00242">
    <property type="entry name" value="division/cell wall cluster transcriptional repressor MraZ"/>
    <property type="match status" value="1"/>
</dbReference>
<dbReference type="GO" id="GO:0005737">
    <property type="term" value="C:cytoplasm"/>
    <property type="evidence" value="ECO:0007669"/>
    <property type="project" value="UniProtKB-UniRule"/>
</dbReference>
<dbReference type="eggNOG" id="COG2001">
    <property type="taxonomic scope" value="Bacteria"/>
</dbReference>
<dbReference type="GO" id="GO:0000976">
    <property type="term" value="F:transcription cis-regulatory region binding"/>
    <property type="evidence" value="ECO:0007669"/>
    <property type="project" value="TreeGrafter"/>
</dbReference>
<evidence type="ECO:0000256" key="5">
    <source>
        <dbReference type="ARBA" id="ARBA00023125"/>
    </source>
</evidence>
<dbReference type="Proteomes" id="UP000064243">
    <property type="component" value="Unassembled WGS sequence"/>
</dbReference>
<evidence type="ECO:0000256" key="3">
    <source>
        <dbReference type="ARBA" id="ARBA00022737"/>
    </source>
</evidence>
<evidence type="ECO:0000256" key="4">
    <source>
        <dbReference type="ARBA" id="ARBA00023015"/>
    </source>
</evidence>
<evidence type="ECO:0000256" key="7">
    <source>
        <dbReference type="HAMAP-Rule" id="MF_01008"/>
    </source>
</evidence>
<dbReference type="InterPro" id="IPR037914">
    <property type="entry name" value="SpoVT-AbrB_sf"/>
</dbReference>
<dbReference type="SUPFAM" id="SSF89447">
    <property type="entry name" value="AbrB/MazE/MraZ-like"/>
    <property type="match status" value="1"/>
</dbReference>
<dbReference type="PATRIC" id="fig|36861.3.peg.1284"/>
<dbReference type="GO" id="GO:2000143">
    <property type="term" value="P:negative regulation of DNA-templated transcription initiation"/>
    <property type="evidence" value="ECO:0007669"/>
    <property type="project" value="TreeGrafter"/>
</dbReference>
<comment type="subunit">
    <text evidence="7">Forms oligomers.</text>
</comment>
<dbReference type="HAMAP" id="MF_01008">
    <property type="entry name" value="MraZ"/>
    <property type="match status" value="1"/>
</dbReference>
<reference evidence="9 10" key="1">
    <citation type="journal article" date="2015" name="Appl. Environ. Microbiol.">
        <title>Aerobic and Anaerobic Thiosulfate Oxidation by a Cold-Adapted, Subglacial Chemoautotroph.</title>
        <authorList>
            <person name="Harrold Z.R."/>
            <person name="Skidmore M.L."/>
            <person name="Hamilton T.L."/>
            <person name="Desch L."/>
            <person name="Amada K."/>
            <person name="van Gelder W."/>
            <person name="Glover K."/>
            <person name="Roden E.E."/>
            <person name="Boyd E.S."/>
        </authorList>
    </citation>
    <scope>NUCLEOTIDE SEQUENCE [LARGE SCALE GENOMIC DNA]</scope>
    <source>
        <strain evidence="9 10">RG</strain>
    </source>
</reference>
<dbReference type="EMBL" id="LDUG01000020">
    <property type="protein sequence ID" value="KVW96249.1"/>
    <property type="molecule type" value="Genomic_DNA"/>
</dbReference>
<organism evidence="9 10">
    <name type="scientific">Thiobacillus denitrificans</name>
    <dbReference type="NCBI Taxonomy" id="36861"/>
    <lineage>
        <taxon>Bacteria</taxon>
        <taxon>Pseudomonadati</taxon>
        <taxon>Pseudomonadota</taxon>
        <taxon>Betaproteobacteria</taxon>
        <taxon>Nitrosomonadales</taxon>
        <taxon>Thiobacillaceae</taxon>
        <taxon>Thiobacillus</taxon>
    </lineage>
</organism>